<dbReference type="EMBL" id="SSTD01015300">
    <property type="protein sequence ID" value="TYK03063.1"/>
    <property type="molecule type" value="Genomic_DNA"/>
</dbReference>
<accession>A0A5D3BTS5</accession>
<keyword evidence="1" id="KW-0808">Transferase</keyword>
<keyword evidence="1" id="KW-0489">Methyltransferase</keyword>
<dbReference type="GO" id="GO:0008168">
    <property type="term" value="F:methyltransferase activity"/>
    <property type="evidence" value="ECO:0007669"/>
    <property type="project" value="UniProtKB-KW"/>
</dbReference>
<gene>
    <name evidence="1" type="ORF">E5676_scaffold46G001660</name>
</gene>
<name>A0A5D3BTS5_CUCMM</name>
<proteinExistence type="predicted"/>
<protein>
    <submittedName>
        <fullName evidence="1">Salicylate carboxymethyltransferase</fullName>
    </submittedName>
</protein>
<dbReference type="InterPro" id="IPR029063">
    <property type="entry name" value="SAM-dependent_MTases_sf"/>
</dbReference>
<dbReference type="GO" id="GO:0032259">
    <property type="term" value="P:methylation"/>
    <property type="evidence" value="ECO:0007669"/>
    <property type="project" value="UniProtKB-KW"/>
</dbReference>
<dbReference type="SUPFAM" id="SSF53335">
    <property type="entry name" value="S-adenosyl-L-methionine-dependent methyltransferases"/>
    <property type="match status" value="1"/>
</dbReference>
<organism evidence="1 2">
    <name type="scientific">Cucumis melo var. makuwa</name>
    <name type="common">Oriental melon</name>
    <dbReference type="NCBI Taxonomy" id="1194695"/>
    <lineage>
        <taxon>Eukaryota</taxon>
        <taxon>Viridiplantae</taxon>
        <taxon>Streptophyta</taxon>
        <taxon>Embryophyta</taxon>
        <taxon>Tracheophyta</taxon>
        <taxon>Spermatophyta</taxon>
        <taxon>Magnoliopsida</taxon>
        <taxon>eudicotyledons</taxon>
        <taxon>Gunneridae</taxon>
        <taxon>Pentapetalae</taxon>
        <taxon>rosids</taxon>
        <taxon>fabids</taxon>
        <taxon>Cucurbitales</taxon>
        <taxon>Cucurbitaceae</taxon>
        <taxon>Benincaseae</taxon>
        <taxon>Cucumis</taxon>
    </lineage>
</organism>
<dbReference type="Proteomes" id="UP000321947">
    <property type="component" value="Unassembled WGS sequence"/>
</dbReference>
<reference evidence="1 2" key="1">
    <citation type="submission" date="2019-08" db="EMBL/GenBank/DDBJ databases">
        <title>Draft genome sequences of two oriental melons (Cucumis melo L. var makuwa).</title>
        <authorList>
            <person name="Kwon S.-Y."/>
        </authorList>
    </citation>
    <scope>NUCLEOTIDE SEQUENCE [LARGE SCALE GENOMIC DNA]</scope>
    <source>
        <strain evidence="2">cv. Chang Bougi</strain>
        <tissue evidence="1">Leaf</tissue>
    </source>
</reference>
<sequence length="69" mass="7729">MRGGIGNNSYANNSHLQRKASDMVKHITMEVIEKVYLSFGGERWRTTVRRTTESGGVCGVQQERRSGSL</sequence>
<comment type="caution">
    <text evidence="1">The sequence shown here is derived from an EMBL/GenBank/DDBJ whole genome shotgun (WGS) entry which is preliminary data.</text>
</comment>
<evidence type="ECO:0000313" key="1">
    <source>
        <dbReference type="EMBL" id="TYK03063.1"/>
    </source>
</evidence>
<evidence type="ECO:0000313" key="2">
    <source>
        <dbReference type="Proteomes" id="UP000321947"/>
    </source>
</evidence>
<dbReference type="AlphaFoldDB" id="A0A5D3BTS5"/>